<feature type="coiled-coil region" evidence="1">
    <location>
        <begin position="341"/>
        <end position="368"/>
    </location>
</feature>
<reference evidence="2" key="1">
    <citation type="submission" date="2019-10" db="EMBL/GenBank/DDBJ databases">
        <authorList>
            <person name="Zhang R."/>
            <person name="Pan Y."/>
            <person name="Wang J."/>
            <person name="Ma R."/>
            <person name="Yu S."/>
        </authorList>
    </citation>
    <scope>NUCLEOTIDE SEQUENCE</scope>
    <source>
        <strain evidence="2">LA-IB0</strain>
        <tissue evidence="2">Leaf</tissue>
    </source>
</reference>
<feature type="coiled-coil region" evidence="1">
    <location>
        <begin position="846"/>
        <end position="880"/>
    </location>
</feature>
<evidence type="ECO:0000313" key="3">
    <source>
        <dbReference type="Proteomes" id="UP000826271"/>
    </source>
</evidence>
<dbReference type="InterPro" id="IPR040262">
    <property type="entry name" value="At4g38062-like"/>
</dbReference>
<feature type="coiled-coil region" evidence="1">
    <location>
        <begin position="549"/>
        <end position="586"/>
    </location>
</feature>
<organism evidence="2 3">
    <name type="scientific">Buddleja alternifolia</name>
    <dbReference type="NCBI Taxonomy" id="168488"/>
    <lineage>
        <taxon>Eukaryota</taxon>
        <taxon>Viridiplantae</taxon>
        <taxon>Streptophyta</taxon>
        <taxon>Embryophyta</taxon>
        <taxon>Tracheophyta</taxon>
        <taxon>Spermatophyta</taxon>
        <taxon>Magnoliopsida</taxon>
        <taxon>eudicotyledons</taxon>
        <taxon>Gunneridae</taxon>
        <taxon>Pentapetalae</taxon>
        <taxon>asterids</taxon>
        <taxon>lamiids</taxon>
        <taxon>Lamiales</taxon>
        <taxon>Scrophulariaceae</taxon>
        <taxon>Buddlejeae</taxon>
        <taxon>Buddleja</taxon>
    </lineage>
</organism>
<protein>
    <submittedName>
        <fullName evidence="2">Uncharacterized protein</fullName>
    </submittedName>
</protein>
<dbReference type="AlphaFoldDB" id="A0AAV6WZ85"/>
<feature type="coiled-coil region" evidence="1">
    <location>
        <begin position="118"/>
        <end position="152"/>
    </location>
</feature>
<feature type="coiled-coil region" evidence="1">
    <location>
        <begin position="2"/>
        <end position="78"/>
    </location>
</feature>
<feature type="coiled-coil region" evidence="1">
    <location>
        <begin position="689"/>
        <end position="764"/>
    </location>
</feature>
<feature type="coiled-coil region" evidence="1">
    <location>
        <begin position="415"/>
        <end position="442"/>
    </location>
</feature>
<dbReference type="PANTHER" id="PTHR45287">
    <property type="entry name" value="OS03G0691500 PROTEIN"/>
    <property type="match status" value="1"/>
</dbReference>
<keyword evidence="3" id="KW-1185">Reference proteome</keyword>
<name>A0AAV6WZ85_9LAMI</name>
<sequence length="956" mass="112992">MNNDVYEELDEAKAELVKLREQYRVKVDLSERLKRAHDDQLSNNKEANSKLEKLARDLNEKVDEISAAKQMNDELKSKLTEKEAFIKDLSSAHDKFRFDFNEKFHKCEEDNKVLASSLDDANAKNMDQEKQIHGLKQEIEGVKRVLATSEKKVTETENSAKMSKERREDVWLRLEEENRKFEDQLKWKKEQFGHLEEAHKKLRDEFKMREKEWEKEKNALLDDANAKNMDQEKQIQSLKQEIEEVKKVLANLEKNRSETKKSATISKEGREDLCLRLEEENRKFEDQLKWKKEQFGHLEEAYKKLRNEFNMKENEWEKEKNVLVDDISSLQMNLESQIRISQDLQRRLEMCNDALAHAESKKKLLEVELLESRTGFDNICGEYEEAKSSFEDLITQRGQEIANLRSSLGTKEILYKEMEYQFKKMEQEKQDLLVSIKELQEEQIHEARIISSSSKLQNKLKSLENVHKGCSINLKAKESEWRSEMEKLTEELDFCREELKSKDMSLNELKMELKDCDSLMMKLELINEETSLMLLILKLEFSEARLGLVEELEKKKGVLKRVQSDLEEEREKVIILSKKVQILEEIQFPLQEELERLKEMLKESSTCQVQSEEQIRSDLEKVHEALDRANEELYEKYCEANEIEFELQIWKSMAEKLEINLEQNHRMRREVEASLLAQMDVEVNLKQEKESLGYLLEEKEKRIEDLQQQLVDVNENTKVEKIASPEISKSTNYNHDKENLHQLVEEKEQRIYDLQQLVTSLEHEFESSTGSFSSRLSQMQKEMKFFQESWEKIKEAEVLKEIEIQEKNLMIVELENDLCNLQQTDERQDKTIFDSETKMQEIQAELVKKDLEVIRLEKIIKKLKEDSTKLSKENKNLADTMCLLHERIERLSVEDMKLMGSLGKIVETIDIDGPREVGWNSDDDEDSRENMQTFSSPLKKVEAIHGERSPFRVINN</sequence>
<dbReference type="EMBL" id="WHWC01000011">
    <property type="protein sequence ID" value="KAG8373441.1"/>
    <property type="molecule type" value="Genomic_DNA"/>
</dbReference>
<gene>
    <name evidence="2" type="ORF">BUALT_Bualt11G0024600</name>
</gene>
<proteinExistence type="predicted"/>
<feature type="coiled-coil region" evidence="1">
    <location>
        <begin position="471"/>
        <end position="505"/>
    </location>
</feature>
<evidence type="ECO:0000313" key="2">
    <source>
        <dbReference type="EMBL" id="KAG8373441.1"/>
    </source>
</evidence>
<accession>A0AAV6WZ85</accession>
<keyword evidence="1" id="KW-0175">Coiled coil</keyword>
<evidence type="ECO:0000256" key="1">
    <source>
        <dbReference type="SAM" id="Coils"/>
    </source>
</evidence>
<feature type="coiled-coil region" evidence="1">
    <location>
        <begin position="203"/>
        <end position="315"/>
    </location>
</feature>
<dbReference type="Proteomes" id="UP000826271">
    <property type="component" value="Unassembled WGS sequence"/>
</dbReference>
<comment type="caution">
    <text evidence="2">The sequence shown here is derived from an EMBL/GenBank/DDBJ whole genome shotgun (WGS) entry which is preliminary data.</text>
</comment>
<dbReference type="PANTHER" id="PTHR45287:SF4">
    <property type="entry name" value="OS03G0691500 PROTEIN"/>
    <property type="match status" value="1"/>
</dbReference>